<keyword evidence="7" id="KW-0804">Transcription</keyword>
<keyword evidence="5" id="KW-0805">Transcription regulation</keyword>
<dbReference type="PROSITE" id="PS50943">
    <property type="entry name" value="HTH_CROC1"/>
    <property type="match status" value="1"/>
</dbReference>
<comment type="subcellular location">
    <subcellularLocation>
        <location evidence="1">Cell envelope</location>
    </subcellularLocation>
</comment>
<evidence type="ECO:0000256" key="2">
    <source>
        <dbReference type="ARBA" id="ARBA00008814"/>
    </source>
</evidence>
<dbReference type="PANTHER" id="PTHR30532">
    <property type="entry name" value="IRON III DICITRATE-BINDING PERIPLASMIC PROTEIN"/>
    <property type="match status" value="1"/>
</dbReference>
<dbReference type="Gene3D" id="3.40.50.1980">
    <property type="entry name" value="Nitrogenase molybdenum iron protein domain"/>
    <property type="match status" value="2"/>
</dbReference>
<keyword evidence="6" id="KW-0238">DNA-binding</keyword>
<protein>
    <recommendedName>
        <fullName evidence="13">AraC family transcriptional regulator</fullName>
    </recommendedName>
</protein>
<feature type="domain" description="HTH araC/xylS-type" evidence="8">
    <location>
        <begin position="181"/>
        <end position="279"/>
    </location>
</feature>
<evidence type="ECO:0000256" key="3">
    <source>
        <dbReference type="ARBA" id="ARBA00022448"/>
    </source>
</evidence>
<evidence type="ECO:0000313" key="12">
    <source>
        <dbReference type="Proteomes" id="UP000249204"/>
    </source>
</evidence>
<dbReference type="CDD" id="cd01138">
    <property type="entry name" value="FeuA"/>
    <property type="match status" value="1"/>
</dbReference>
<name>A0A2W6NCQ9_9BACL</name>
<evidence type="ECO:0000259" key="8">
    <source>
        <dbReference type="PROSITE" id="PS01124"/>
    </source>
</evidence>
<dbReference type="InterPro" id="IPR011051">
    <property type="entry name" value="RmlC_Cupin_sf"/>
</dbReference>
<sequence>MVQMTLTLDDHIYWWNYASIQVMDIRLAVLEPGENLQRYQLPAHAFVYVLDGHATLQLDHNVYTLRRFHVLQGGRGALLNITAEERFEYYLILYRAILMLPASHPLKKRPLPDSPFLHQCVFLPEYPISLLRKLEDMYEHWTIQDRLHQLQARALFYSFVHALISQMKQQGITPVSPDLPAQVIHYMEQHYMEPITLQSLADLFDCSISYLTKLFKSRVKESPIRLLAIIRIQQAARMLTHADTPLQEVAELVGYPDAHTLSRSFKKVYGVTPTQYRAVIAQNGSYIPDLPKVRTRSALVATGTQCYSFIDYDSHLHPSGGLSMVKTKRSSSIATAALLLCFTLILSACAGGPTATNNAGTGSTAESGISQQKPATVAETATPATQTYTDSRGTITIPAHPQRIVDLTGSAIGNLLVLGVKPVASTYDAMQNPYHKGMLEGIVDLGEGSNVEAILNLEPDLIIAYDYLVENQYEALSQIAPVVSLKYGAANPQELLLEFGKLTGKEKEAQAWIDQWNDKIAKVKPQIQAVVGDQTVSILQPYAKGIYAWGNKGARGGEILYGEFGLKAPPLIQKELIDGEGAGASLSLEQLPEYAGDFIFTSNWGWDDGNPDVVYESNVWKALPAVKNKHVYFINADGSFYNDPISLEAQLQFIEDSLLNTSK</sequence>
<keyword evidence="4" id="KW-0732">Signal</keyword>
<dbReference type="Pfam" id="PF01497">
    <property type="entry name" value="Peripla_BP_2"/>
    <property type="match status" value="1"/>
</dbReference>
<reference evidence="11 12" key="1">
    <citation type="submission" date="2018-06" db="EMBL/GenBank/DDBJ databases">
        <title>Isolation of heavy metals resistant Paenibacillus silvae NC2 from Gold-Copper mine in ZiJin, China.</title>
        <authorList>
            <person name="Xu J."/>
            <person name="Mazhar H.S."/>
            <person name="Rensing C."/>
        </authorList>
    </citation>
    <scope>NUCLEOTIDE SEQUENCE [LARGE SCALE GENOMIC DNA]</scope>
    <source>
        <strain evidence="11 12">NC2</strain>
    </source>
</reference>
<dbReference type="Proteomes" id="UP000249204">
    <property type="component" value="Unassembled WGS sequence"/>
</dbReference>
<dbReference type="Pfam" id="PF12833">
    <property type="entry name" value="HTH_18"/>
    <property type="match status" value="1"/>
</dbReference>
<dbReference type="InterPro" id="IPR001387">
    <property type="entry name" value="Cro/C1-type_HTH"/>
</dbReference>
<evidence type="ECO:0000313" key="11">
    <source>
        <dbReference type="EMBL" id="PZT53762.1"/>
    </source>
</evidence>
<dbReference type="InterPro" id="IPR002491">
    <property type="entry name" value="ABC_transptr_periplasmic_BD"/>
</dbReference>
<dbReference type="EMBL" id="QKWW01000062">
    <property type="protein sequence ID" value="PZT53762.1"/>
    <property type="molecule type" value="Genomic_DNA"/>
</dbReference>
<dbReference type="PROSITE" id="PS01124">
    <property type="entry name" value="HTH_ARAC_FAMILY_2"/>
    <property type="match status" value="1"/>
</dbReference>
<dbReference type="SMART" id="SM00342">
    <property type="entry name" value="HTH_ARAC"/>
    <property type="match status" value="1"/>
</dbReference>
<dbReference type="Gene3D" id="1.10.10.60">
    <property type="entry name" value="Homeodomain-like"/>
    <property type="match status" value="2"/>
</dbReference>
<organism evidence="11 12">
    <name type="scientific">Paenibacillus silvae</name>
    <dbReference type="NCBI Taxonomy" id="1325358"/>
    <lineage>
        <taxon>Bacteria</taxon>
        <taxon>Bacillati</taxon>
        <taxon>Bacillota</taxon>
        <taxon>Bacilli</taxon>
        <taxon>Bacillales</taxon>
        <taxon>Paenibacillaceae</taxon>
        <taxon>Paenibacillus</taxon>
    </lineage>
</organism>
<dbReference type="AlphaFoldDB" id="A0A2W6NCQ9"/>
<evidence type="ECO:0000256" key="7">
    <source>
        <dbReference type="ARBA" id="ARBA00023163"/>
    </source>
</evidence>
<dbReference type="InterPro" id="IPR018060">
    <property type="entry name" value="HTH_AraC"/>
</dbReference>
<dbReference type="SUPFAM" id="SSF51182">
    <property type="entry name" value="RmlC-like cupins"/>
    <property type="match status" value="1"/>
</dbReference>
<dbReference type="GO" id="GO:1901678">
    <property type="term" value="P:iron coordination entity transport"/>
    <property type="evidence" value="ECO:0007669"/>
    <property type="project" value="UniProtKB-ARBA"/>
</dbReference>
<evidence type="ECO:0000259" key="9">
    <source>
        <dbReference type="PROSITE" id="PS50943"/>
    </source>
</evidence>
<dbReference type="PANTHER" id="PTHR30532:SF26">
    <property type="entry name" value="IRON(3+)-HYDROXAMATE-BINDING PROTEIN FHUD"/>
    <property type="match status" value="1"/>
</dbReference>
<dbReference type="Gene3D" id="2.60.120.10">
    <property type="entry name" value="Jelly Rolls"/>
    <property type="match status" value="1"/>
</dbReference>
<evidence type="ECO:0008006" key="13">
    <source>
        <dbReference type="Google" id="ProtNLM"/>
    </source>
</evidence>
<comment type="similarity">
    <text evidence="2">Belongs to the bacterial solute-binding protein 8 family.</text>
</comment>
<gene>
    <name evidence="11" type="ORF">DN757_20620</name>
</gene>
<dbReference type="InterPro" id="IPR018062">
    <property type="entry name" value="HTH_AraC-typ_CS"/>
</dbReference>
<dbReference type="GO" id="GO:0043565">
    <property type="term" value="F:sequence-specific DNA binding"/>
    <property type="evidence" value="ECO:0007669"/>
    <property type="project" value="InterPro"/>
</dbReference>
<dbReference type="PROSITE" id="PS50983">
    <property type="entry name" value="FE_B12_PBP"/>
    <property type="match status" value="1"/>
</dbReference>
<dbReference type="InterPro" id="IPR051313">
    <property type="entry name" value="Bact_iron-sidero_bind"/>
</dbReference>
<evidence type="ECO:0000256" key="1">
    <source>
        <dbReference type="ARBA" id="ARBA00004196"/>
    </source>
</evidence>
<comment type="caution">
    <text evidence="11">The sequence shown here is derived from an EMBL/GenBank/DDBJ whole genome shotgun (WGS) entry which is preliminary data.</text>
</comment>
<dbReference type="GO" id="GO:0003700">
    <property type="term" value="F:DNA-binding transcription factor activity"/>
    <property type="evidence" value="ECO:0007669"/>
    <property type="project" value="InterPro"/>
</dbReference>
<accession>A0A2W6NCQ9</accession>
<dbReference type="PROSITE" id="PS00041">
    <property type="entry name" value="HTH_ARAC_FAMILY_1"/>
    <property type="match status" value="1"/>
</dbReference>
<evidence type="ECO:0000259" key="10">
    <source>
        <dbReference type="PROSITE" id="PS50983"/>
    </source>
</evidence>
<dbReference type="InterPro" id="IPR009057">
    <property type="entry name" value="Homeodomain-like_sf"/>
</dbReference>
<dbReference type="SUPFAM" id="SSF53807">
    <property type="entry name" value="Helical backbone' metal receptor"/>
    <property type="match status" value="1"/>
</dbReference>
<dbReference type="InterPro" id="IPR014710">
    <property type="entry name" value="RmlC-like_jellyroll"/>
</dbReference>
<keyword evidence="3" id="KW-0813">Transport</keyword>
<evidence type="ECO:0000256" key="5">
    <source>
        <dbReference type="ARBA" id="ARBA00023015"/>
    </source>
</evidence>
<evidence type="ECO:0000256" key="6">
    <source>
        <dbReference type="ARBA" id="ARBA00023125"/>
    </source>
</evidence>
<evidence type="ECO:0000256" key="4">
    <source>
        <dbReference type="ARBA" id="ARBA00022729"/>
    </source>
</evidence>
<dbReference type="SUPFAM" id="SSF46689">
    <property type="entry name" value="Homeodomain-like"/>
    <property type="match status" value="2"/>
</dbReference>
<dbReference type="GO" id="GO:0030288">
    <property type="term" value="C:outer membrane-bounded periplasmic space"/>
    <property type="evidence" value="ECO:0007669"/>
    <property type="project" value="TreeGrafter"/>
</dbReference>
<proteinExistence type="inferred from homology"/>
<feature type="domain" description="Fe/B12 periplasmic-binding" evidence="10">
    <location>
        <begin position="403"/>
        <end position="662"/>
    </location>
</feature>
<feature type="domain" description="HTH cro/C1-type" evidence="9">
    <location>
        <begin position="196"/>
        <end position="211"/>
    </location>
</feature>